<dbReference type="PANTHER" id="PTHR30347:SF1">
    <property type="entry name" value="MECHANOSENSITIVE CHANNEL MSCK"/>
    <property type="match status" value="1"/>
</dbReference>
<dbReference type="EMBL" id="QPJI01000005">
    <property type="protein sequence ID" value="RCW69840.1"/>
    <property type="molecule type" value="Genomic_DNA"/>
</dbReference>
<keyword evidence="2" id="KW-0378">Hydrolase</keyword>
<dbReference type="InterPro" id="IPR036397">
    <property type="entry name" value="RNaseH_sf"/>
</dbReference>
<dbReference type="InterPro" id="IPR047655">
    <property type="entry name" value="Transpos_IS630-like"/>
</dbReference>
<dbReference type="InterPro" id="IPR012337">
    <property type="entry name" value="RNaseH-like_sf"/>
</dbReference>
<feature type="domain" description="Tc1-like transposase DDE" evidence="1">
    <location>
        <begin position="4"/>
        <end position="139"/>
    </location>
</feature>
<proteinExistence type="predicted"/>
<keyword evidence="2" id="KW-0255">Endonuclease</keyword>
<evidence type="ECO:0000313" key="3">
    <source>
        <dbReference type="Proteomes" id="UP000253647"/>
    </source>
</evidence>
<dbReference type="GO" id="GO:0004519">
    <property type="term" value="F:endonuclease activity"/>
    <property type="evidence" value="ECO:0007669"/>
    <property type="project" value="UniProtKB-KW"/>
</dbReference>
<dbReference type="GO" id="GO:0003676">
    <property type="term" value="F:nucleic acid binding"/>
    <property type="evidence" value="ECO:0007669"/>
    <property type="project" value="InterPro"/>
</dbReference>
<dbReference type="Proteomes" id="UP000253647">
    <property type="component" value="Unassembled WGS sequence"/>
</dbReference>
<dbReference type="InterPro" id="IPR038717">
    <property type="entry name" value="Tc1-like_DDE_dom"/>
</dbReference>
<reference evidence="2 3" key="1">
    <citation type="submission" date="2018-07" db="EMBL/GenBank/DDBJ databases">
        <title>Freshwater and sediment microbial communities from various areas in North America, analyzing microbe dynamics in response to fracking.</title>
        <authorList>
            <person name="Lamendella R."/>
        </authorList>
    </citation>
    <scope>NUCLEOTIDE SEQUENCE [LARGE SCALE GENOMIC DNA]</scope>
    <source>
        <strain evidence="2 3">105B</strain>
    </source>
</reference>
<organism evidence="2 3">
    <name type="scientific">Marinobacter nauticus</name>
    <name type="common">Marinobacter hydrocarbonoclasticus</name>
    <name type="synonym">Marinobacter aquaeolei</name>
    <dbReference type="NCBI Taxonomy" id="2743"/>
    <lineage>
        <taxon>Bacteria</taxon>
        <taxon>Pseudomonadati</taxon>
        <taxon>Pseudomonadota</taxon>
        <taxon>Gammaproteobacteria</taxon>
        <taxon>Pseudomonadales</taxon>
        <taxon>Marinobacteraceae</taxon>
        <taxon>Marinobacter</taxon>
    </lineage>
</organism>
<dbReference type="AlphaFoldDB" id="A0A368XPA6"/>
<accession>A0A368XPA6</accession>
<dbReference type="Gene3D" id="3.30.420.10">
    <property type="entry name" value="Ribonuclease H-like superfamily/Ribonuclease H"/>
    <property type="match status" value="1"/>
</dbReference>
<name>A0A368XPA6_MARNT</name>
<dbReference type="NCBIfam" id="NF033545">
    <property type="entry name" value="transpos_IS630"/>
    <property type="match status" value="1"/>
</dbReference>
<gene>
    <name evidence="2" type="ORF">DET61_1051</name>
</gene>
<sequence length="181" mass="21153">MALTLDRTQPKLQLKPGQIERRTHDYKRHGTTSLYAALNILNGEVIGRITQRHRAKEFLDFLRQIDRETPKEQDLHLILDNSSTHKTPEVKAWLEKHPRFKFHFTPTSASWLNAVEGWFGQLERRALYRGIFTSVGELKKAIRRFIQTHNEKLAKPFRWHKSAESIMTSVARAKLSVIDSK</sequence>
<evidence type="ECO:0000259" key="1">
    <source>
        <dbReference type="Pfam" id="PF13358"/>
    </source>
</evidence>
<comment type="caution">
    <text evidence="2">The sequence shown here is derived from an EMBL/GenBank/DDBJ whole genome shotgun (WGS) entry which is preliminary data.</text>
</comment>
<dbReference type="SUPFAM" id="SSF53098">
    <property type="entry name" value="Ribonuclease H-like"/>
    <property type="match status" value="1"/>
</dbReference>
<dbReference type="PANTHER" id="PTHR30347">
    <property type="entry name" value="POTASSIUM CHANNEL RELATED"/>
    <property type="match status" value="1"/>
</dbReference>
<dbReference type="Pfam" id="PF13358">
    <property type="entry name" value="DDE_3"/>
    <property type="match status" value="1"/>
</dbReference>
<protein>
    <submittedName>
        <fullName evidence="2">DDE superfamily endonuclease</fullName>
    </submittedName>
</protein>
<evidence type="ECO:0000313" key="2">
    <source>
        <dbReference type="EMBL" id="RCW69840.1"/>
    </source>
</evidence>
<keyword evidence="2" id="KW-0540">Nuclease</keyword>
<dbReference type="InterPro" id="IPR052702">
    <property type="entry name" value="MscS-like_channel"/>
</dbReference>